<protein>
    <submittedName>
        <fullName evidence="3">Alpha/beta-hydrolase</fullName>
    </submittedName>
</protein>
<evidence type="ECO:0000256" key="1">
    <source>
        <dbReference type="ARBA" id="ARBA00022801"/>
    </source>
</evidence>
<organism evidence="3 4">
    <name type="scientific">Sanghuangporus baumii</name>
    <name type="common">Phellinus baumii</name>
    <dbReference type="NCBI Taxonomy" id="108892"/>
    <lineage>
        <taxon>Eukaryota</taxon>
        <taxon>Fungi</taxon>
        <taxon>Dikarya</taxon>
        <taxon>Basidiomycota</taxon>
        <taxon>Agaricomycotina</taxon>
        <taxon>Agaricomycetes</taxon>
        <taxon>Hymenochaetales</taxon>
        <taxon>Hymenochaetaceae</taxon>
        <taxon>Sanghuangporus</taxon>
    </lineage>
</organism>
<dbReference type="Proteomes" id="UP000757232">
    <property type="component" value="Unassembled WGS sequence"/>
</dbReference>
<feature type="domain" description="Alpha/beta hydrolase fold-3" evidence="2">
    <location>
        <begin position="99"/>
        <end position="329"/>
    </location>
</feature>
<accession>A0A9Q5NAE5</accession>
<evidence type="ECO:0000313" key="4">
    <source>
        <dbReference type="Proteomes" id="UP000757232"/>
    </source>
</evidence>
<evidence type="ECO:0000313" key="3">
    <source>
        <dbReference type="EMBL" id="OCB89716.1"/>
    </source>
</evidence>
<keyword evidence="4" id="KW-1185">Reference proteome</keyword>
<sequence length="352" mass="37635">MSIASLARIQPFKGLYIGGALIGLLVGGLGHNPTAKALETGKGVNGVWIGAVPELITGDIKKWAEVAGVESASIPGYWQNKAGEEIAMGEAPKPGEKVLLIFHGGAYMGLSAHPSSSVSVIPRDIMKRTASVRRTFSVEYRLAAPDNVSPFPTQLIDGLAGYNYLVRTVGFKPEDVIIVGDSAGANLALALTRYLLTYADSLNLGLPGALVLLSPWADLTPSHNSPGSSMYTNVRSDFLLPPPEKEPNFTSKCLAGPHGAEFLSNVYISPACKENTDVSFKGFPRSIIVVGGAETLIDSIRTLEGRLLRDLGKEKVETYVAKDAFHDFIGFSFFEPERTEACIAIGKWIDAL</sequence>
<keyword evidence="1" id="KW-0378">Hydrolase</keyword>
<dbReference type="InterPro" id="IPR013094">
    <property type="entry name" value="AB_hydrolase_3"/>
</dbReference>
<evidence type="ECO:0000259" key="2">
    <source>
        <dbReference type="Pfam" id="PF07859"/>
    </source>
</evidence>
<gene>
    <name evidence="3" type="ORF">A7U60_g3064</name>
</gene>
<comment type="caution">
    <text evidence="3">The sequence shown here is derived from an EMBL/GenBank/DDBJ whole genome shotgun (WGS) entry which is preliminary data.</text>
</comment>
<dbReference type="Gene3D" id="3.40.50.1820">
    <property type="entry name" value="alpha/beta hydrolase"/>
    <property type="match status" value="1"/>
</dbReference>
<dbReference type="EMBL" id="LNZH02000150">
    <property type="protein sequence ID" value="OCB89716.1"/>
    <property type="molecule type" value="Genomic_DNA"/>
</dbReference>
<dbReference type="SUPFAM" id="SSF53474">
    <property type="entry name" value="alpha/beta-Hydrolases"/>
    <property type="match status" value="1"/>
</dbReference>
<proteinExistence type="predicted"/>
<dbReference type="AlphaFoldDB" id="A0A9Q5NAE5"/>
<dbReference type="PANTHER" id="PTHR48081">
    <property type="entry name" value="AB HYDROLASE SUPERFAMILY PROTEIN C4A8.06C"/>
    <property type="match status" value="1"/>
</dbReference>
<name>A0A9Q5NAE5_SANBA</name>
<dbReference type="OrthoDB" id="2152029at2759"/>
<dbReference type="InterPro" id="IPR050300">
    <property type="entry name" value="GDXG_lipolytic_enzyme"/>
</dbReference>
<dbReference type="Pfam" id="PF07859">
    <property type="entry name" value="Abhydrolase_3"/>
    <property type="match status" value="1"/>
</dbReference>
<reference evidence="3" key="1">
    <citation type="submission" date="2016-06" db="EMBL/GenBank/DDBJ databases">
        <title>Draft Genome sequence of the fungus Inonotus baumii.</title>
        <authorList>
            <person name="Zhu H."/>
            <person name="Lin W."/>
        </authorList>
    </citation>
    <scope>NUCLEOTIDE SEQUENCE</scope>
    <source>
        <strain evidence="3">821</strain>
    </source>
</reference>
<dbReference type="PANTHER" id="PTHR48081:SF26">
    <property type="entry name" value="ALPHA_BETA HYDROLASE FOLD-3 DOMAIN-CONTAINING PROTEIN"/>
    <property type="match status" value="1"/>
</dbReference>
<dbReference type="InterPro" id="IPR029058">
    <property type="entry name" value="AB_hydrolase_fold"/>
</dbReference>
<dbReference type="GO" id="GO:0016787">
    <property type="term" value="F:hydrolase activity"/>
    <property type="evidence" value="ECO:0007669"/>
    <property type="project" value="UniProtKB-KW"/>
</dbReference>